<evidence type="ECO:0000256" key="2">
    <source>
        <dbReference type="ARBA" id="ARBA00022884"/>
    </source>
</evidence>
<evidence type="ECO:0000256" key="4">
    <source>
        <dbReference type="ARBA" id="ARBA00023054"/>
    </source>
</evidence>
<sequence>MQRVNPPSQPTLACEAPSPATSLSVRPPPIRTPPHASQVPPQADSLVSLLQRYPIMWQGLMALKNDHAVVQMHFISGNPMVARGSLPCSPDGLALPLRIAQRMRLEQQQLEGVARKVQMEQEHCILLALPCGRDAMDVLQQSNNLRQGFITYLQLKQAAGIVNIAAPGSQQPSYVVHIFPACEFANDSLARITPDLLHRVTDIAHLLVIIATV</sequence>
<dbReference type="CDD" id="cd21543">
    <property type="entry name" value="SPOC_SHARP"/>
    <property type="match status" value="1"/>
</dbReference>
<evidence type="ECO:0000259" key="8">
    <source>
        <dbReference type="PROSITE" id="PS50917"/>
    </source>
</evidence>
<keyword evidence="3" id="KW-0805">Transcription regulation</keyword>
<dbReference type="STRING" id="6669.E9GPR5"/>
<proteinExistence type="predicted"/>
<evidence type="ECO:0000256" key="7">
    <source>
        <dbReference type="SAM" id="MobiDB-lite"/>
    </source>
</evidence>
<dbReference type="EMBL" id="GL732557">
    <property type="protein sequence ID" value="EFX78544.1"/>
    <property type="molecule type" value="Genomic_DNA"/>
</dbReference>
<dbReference type="SUPFAM" id="SSF100939">
    <property type="entry name" value="SPOC domain-like"/>
    <property type="match status" value="1"/>
</dbReference>
<feature type="region of interest" description="Disordered" evidence="7">
    <location>
        <begin position="1"/>
        <end position="41"/>
    </location>
</feature>
<evidence type="ECO:0000256" key="6">
    <source>
        <dbReference type="ARBA" id="ARBA00023242"/>
    </source>
</evidence>
<protein>
    <recommendedName>
        <fullName evidence="8">SPOC domain-containing protein</fullName>
    </recommendedName>
</protein>
<keyword evidence="6" id="KW-0539">Nucleus</keyword>
<dbReference type="InterPro" id="IPR010912">
    <property type="entry name" value="SPOC_met"/>
</dbReference>
<dbReference type="InterPro" id="IPR012921">
    <property type="entry name" value="SPOC_C"/>
</dbReference>
<dbReference type="KEGG" id="dpx:DAPPUDRAFT_305154"/>
<dbReference type="OrthoDB" id="6407164at2759"/>
<evidence type="ECO:0000256" key="3">
    <source>
        <dbReference type="ARBA" id="ARBA00023015"/>
    </source>
</evidence>
<dbReference type="PhylomeDB" id="E9GPR5"/>
<dbReference type="Proteomes" id="UP000000305">
    <property type="component" value="Unassembled WGS sequence"/>
</dbReference>
<gene>
    <name evidence="9" type="ORF">DAPPUDRAFT_305154</name>
</gene>
<dbReference type="AlphaFoldDB" id="E9GPR5"/>
<dbReference type="InterPro" id="IPR016194">
    <property type="entry name" value="SPOC-like_C_dom_sf"/>
</dbReference>
<comment type="subcellular location">
    <subcellularLocation>
        <location evidence="1">Nucleus</location>
    </subcellularLocation>
</comment>
<evidence type="ECO:0000256" key="1">
    <source>
        <dbReference type="ARBA" id="ARBA00004123"/>
    </source>
</evidence>
<evidence type="ECO:0000256" key="5">
    <source>
        <dbReference type="ARBA" id="ARBA00023163"/>
    </source>
</evidence>
<keyword evidence="5" id="KW-0804">Transcription</keyword>
<dbReference type="Pfam" id="PF07744">
    <property type="entry name" value="SPOC"/>
    <property type="match status" value="1"/>
</dbReference>
<keyword evidence="10" id="KW-1185">Reference proteome</keyword>
<dbReference type="FunFam" id="2.40.290.10:FF:000002">
    <property type="entry name" value="Spen family transcriptional repressor"/>
    <property type="match status" value="1"/>
</dbReference>
<accession>E9GPR5</accession>
<dbReference type="PROSITE" id="PS50917">
    <property type="entry name" value="SPOC"/>
    <property type="match status" value="1"/>
</dbReference>
<keyword evidence="2" id="KW-0694">RNA-binding</keyword>
<reference evidence="9 10" key="1">
    <citation type="journal article" date="2011" name="Science">
        <title>The ecoresponsive genome of Daphnia pulex.</title>
        <authorList>
            <person name="Colbourne J.K."/>
            <person name="Pfrender M.E."/>
            <person name="Gilbert D."/>
            <person name="Thomas W.K."/>
            <person name="Tucker A."/>
            <person name="Oakley T.H."/>
            <person name="Tokishita S."/>
            <person name="Aerts A."/>
            <person name="Arnold G.J."/>
            <person name="Basu M.K."/>
            <person name="Bauer D.J."/>
            <person name="Caceres C.E."/>
            <person name="Carmel L."/>
            <person name="Casola C."/>
            <person name="Choi J.H."/>
            <person name="Detter J.C."/>
            <person name="Dong Q."/>
            <person name="Dusheyko S."/>
            <person name="Eads B.D."/>
            <person name="Frohlich T."/>
            <person name="Geiler-Samerotte K.A."/>
            <person name="Gerlach D."/>
            <person name="Hatcher P."/>
            <person name="Jogdeo S."/>
            <person name="Krijgsveld J."/>
            <person name="Kriventseva E.V."/>
            <person name="Kultz D."/>
            <person name="Laforsch C."/>
            <person name="Lindquist E."/>
            <person name="Lopez J."/>
            <person name="Manak J.R."/>
            <person name="Muller J."/>
            <person name="Pangilinan J."/>
            <person name="Patwardhan R.P."/>
            <person name="Pitluck S."/>
            <person name="Pritham E.J."/>
            <person name="Rechtsteiner A."/>
            <person name="Rho M."/>
            <person name="Rogozin I.B."/>
            <person name="Sakarya O."/>
            <person name="Salamov A."/>
            <person name="Schaack S."/>
            <person name="Shapiro H."/>
            <person name="Shiga Y."/>
            <person name="Skalitzky C."/>
            <person name="Smith Z."/>
            <person name="Souvorov A."/>
            <person name="Sung W."/>
            <person name="Tang Z."/>
            <person name="Tsuchiya D."/>
            <person name="Tu H."/>
            <person name="Vos H."/>
            <person name="Wang M."/>
            <person name="Wolf Y.I."/>
            <person name="Yamagata H."/>
            <person name="Yamada T."/>
            <person name="Ye Y."/>
            <person name="Shaw J.R."/>
            <person name="Andrews J."/>
            <person name="Crease T.J."/>
            <person name="Tang H."/>
            <person name="Lucas S.M."/>
            <person name="Robertson H.M."/>
            <person name="Bork P."/>
            <person name="Koonin E.V."/>
            <person name="Zdobnov E.M."/>
            <person name="Grigoriev I.V."/>
            <person name="Lynch M."/>
            <person name="Boore J.L."/>
        </authorList>
    </citation>
    <scope>NUCLEOTIDE SEQUENCE [LARGE SCALE GENOMIC DNA]</scope>
</reference>
<evidence type="ECO:0000313" key="9">
    <source>
        <dbReference type="EMBL" id="EFX78544.1"/>
    </source>
</evidence>
<feature type="domain" description="SPOC" evidence="8">
    <location>
        <begin position="46"/>
        <end position="213"/>
    </location>
</feature>
<name>E9GPR5_DAPPU</name>
<dbReference type="InParanoid" id="E9GPR5"/>
<dbReference type="GO" id="GO:0003723">
    <property type="term" value="F:RNA binding"/>
    <property type="evidence" value="ECO:0007669"/>
    <property type="project" value="UniProtKB-KW"/>
</dbReference>
<dbReference type="Gene3D" id="2.40.290.10">
    <property type="match status" value="1"/>
</dbReference>
<keyword evidence="4" id="KW-0175">Coiled coil</keyword>
<evidence type="ECO:0000313" key="10">
    <source>
        <dbReference type="Proteomes" id="UP000000305"/>
    </source>
</evidence>
<dbReference type="OMA" id="ACEFAND"/>
<organism evidence="9 10">
    <name type="scientific">Daphnia pulex</name>
    <name type="common">Water flea</name>
    <dbReference type="NCBI Taxonomy" id="6669"/>
    <lineage>
        <taxon>Eukaryota</taxon>
        <taxon>Metazoa</taxon>
        <taxon>Ecdysozoa</taxon>
        <taxon>Arthropoda</taxon>
        <taxon>Crustacea</taxon>
        <taxon>Branchiopoda</taxon>
        <taxon>Diplostraca</taxon>
        <taxon>Cladocera</taxon>
        <taxon>Anomopoda</taxon>
        <taxon>Daphniidae</taxon>
        <taxon>Daphnia</taxon>
    </lineage>
</organism>
<dbReference type="eggNOG" id="KOG0112">
    <property type="taxonomic scope" value="Eukaryota"/>
</dbReference>
<dbReference type="GO" id="GO:0005634">
    <property type="term" value="C:nucleus"/>
    <property type="evidence" value="ECO:0007669"/>
    <property type="project" value="UniProtKB-SubCell"/>
</dbReference>
<dbReference type="HOGENOM" id="CLU_057047_1_0_1"/>